<keyword evidence="2" id="KW-1185">Reference proteome</keyword>
<comment type="caution">
    <text evidence="1">The sequence shown here is derived from an EMBL/GenBank/DDBJ whole genome shotgun (WGS) entry which is preliminary data.</text>
</comment>
<dbReference type="EMBL" id="BAABCJ010000001">
    <property type="protein sequence ID" value="GAA3699393.1"/>
    <property type="molecule type" value="Genomic_DNA"/>
</dbReference>
<protein>
    <recommendedName>
        <fullName evidence="3">Transposase</fullName>
    </recommendedName>
</protein>
<dbReference type="Proteomes" id="UP001501536">
    <property type="component" value="Unassembled WGS sequence"/>
</dbReference>
<evidence type="ECO:0000313" key="1">
    <source>
        <dbReference type="EMBL" id="GAA3699393.1"/>
    </source>
</evidence>
<proteinExistence type="predicted"/>
<dbReference type="RefSeq" id="WP_344880935.1">
    <property type="nucleotide sequence ID" value="NZ_BAABCJ010000001.1"/>
</dbReference>
<evidence type="ECO:0000313" key="2">
    <source>
        <dbReference type="Proteomes" id="UP001501536"/>
    </source>
</evidence>
<sequence length="88" mass="9884">MADGGYAQPQIFVRYIADDGEQWDDSYCETTPVAGQFILTTRAAYRIDEVWDVQEKHGAVPYGLTVFLTTVDVMDHRLGKSAPDYYSG</sequence>
<name>A0ABP7D4P5_9MICC</name>
<gene>
    <name evidence="1" type="ORF">GCM10022377_10490</name>
</gene>
<accession>A0ABP7D4P5</accession>
<organism evidence="1 2">
    <name type="scientific">Zhihengliuella alba</name>
    <dbReference type="NCBI Taxonomy" id="547018"/>
    <lineage>
        <taxon>Bacteria</taxon>
        <taxon>Bacillati</taxon>
        <taxon>Actinomycetota</taxon>
        <taxon>Actinomycetes</taxon>
        <taxon>Micrococcales</taxon>
        <taxon>Micrococcaceae</taxon>
        <taxon>Zhihengliuella</taxon>
    </lineage>
</organism>
<evidence type="ECO:0008006" key="3">
    <source>
        <dbReference type="Google" id="ProtNLM"/>
    </source>
</evidence>
<reference evidence="2" key="1">
    <citation type="journal article" date="2019" name="Int. J. Syst. Evol. Microbiol.">
        <title>The Global Catalogue of Microorganisms (GCM) 10K type strain sequencing project: providing services to taxonomists for standard genome sequencing and annotation.</title>
        <authorList>
            <consortium name="The Broad Institute Genomics Platform"/>
            <consortium name="The Broad Institute Genome Sequencing Center for Infectious Disease"/>
            <person name="Wu L."/>
            <person name="Ma J."/>
        </authorList>
    </citation>
    <scope>NUCLEOTIDE SEQUENCE [LARGE SCALE GENOMIC DNA]</scope>
    <source>
        <strain evidence="2">JCM 16961</strain>
    </source>
</reference>